<sequence>MPDIDFSDYEPLADGASSADHAGDAAGPRIEALEPTAGERSYVLLAPRRVDGEPLRRITLRALTQQDLDDVANGEIASRRLLLCRLAGLHPDIIRSLIWPDSEAIHQMFIDMLPDFLKD</sequence>
<gene>
    <name evidence="2" type="ORF">FNA46_20000</name>
</gene>
<accession>A0A549T0S4</accession>
<dbReference type="Proteomes" id="UP000316801">
    <property type="component" value="Unassembled WGS sequence"/>
</dbReference>
<feature type="compositionally biased region" description="Low complexity" evidence="1">
    <location>
        <begin position="13"/>
        <end position="25"/>
    </location>
</feature>
<comment type="caution">
    <text evidence="2">The sequence shown here is derived from an EMBL/GenBank/DDBJ whole genome shotgun (WGS) entry which is preliminary data.</text>
</comment>
<reference evidence="2 3" key="1">
    <citation type="submission" date="2019-07" db="EMBL/GenBank/DDBJ databases">
        <title>Ln-dependent methylotrophs.</title>
        <authorList>
            <person name="Tani A."/>
        </authorList>
    </citation>
    <scope>NUCLEOTIDE SEQUENCE [LARGE SCALE GENOMIC DNA]</scope>
    <source>
        <strain evidence="2 3">SM12</strain>
    </source>
</reference>
<feature type="region of interest" description="Disordered" evidence="1">
    <location>
        <begin position="1"/>
        <end position="25"/>
    </location>
</feature>
<organism evidence="2 3">
    <name type="scientific">Rhizobium straminoryzae</name>
    <dbReference type="NCBI Taxonomy" id="1387186"/>
    <lineage>
        <taxon>Bacteria</taxon>
        <taxon>Pseudomonadati</taxon>
        <taxon>Pseudomonadota</taxon>
        <taxon>Alphaproteobacteria</taxon>
        <taxon>Hyphomicrobiales</taxon>
        <taxon>Rhizobiaceae</taxon>
        <taxon>Rhizobium/Agrobacterium group</taxon>
        <taxon>Rhizobium</taxon>
    </lineage>
</organism>
<dbReference type="RefSeq" id="WP_143126977.1">
    <property type="nucleotide sequence ID" value="NZ_VJMG01000065.1"/>
</dbReference>
<evidence type="ECO:0008006" key="4">
    <source>
        <dbReference type="Google" id="ProtNLM"/>
    </source>
</evidence>
<dbReference type="AlphaFoldDB" id="A0A549T0S4"/>
<evidence type="ECO:0000313" key="2">
    <source>
        <dbReference type="EMBL" id="TRL35487.1"/>
    </source>
</evidence>
<proteinExistence type="predicted"/>
<name>A0A549T0S4_9HYPH</name>
<protein>
    <recommendedName>
        <fullName evidence="4">Phage tail assembly protein</fullName>
    </recommendedName>
</protein>
<evidence type="ECO:0000256" key="1">
    <source>
        <dbReference type="SAM" id="MobiDB-lite"/>
    </source>
</evidence>
<dbReference type="Pfam" id="PF10109">
    <property type="entry name" value="Phage_TAC_7"/>
    <property type="match status" value="1"/>
</dbReference>
<dbReference type="InterPro" id="IPR019289">
    <property type="entry name" value="Phage_tail_E/E"/>
</dbReference>
<evidence type="ECO:0000313" key="3">
    <source>
        <dbReference type="Proteomes" id="UP000316801"/>
    </source>
</evidence>
<dbReference type="EMBL" id="VJMG01000065">
    <property type="protein sequence ID" value="TRL35487.1"/>
    <property type="molecule type" value="Genomic_DNA"/>
</dbReference>
<keyword evidence="3" id="KW-1185">Reference proteome</keyword>